<keyword evidence="2" id="KW-1185">Reference proteome</keyword>
<dbReference type="RefSeq" id="WP_317835719.1">
    <property type="nucleotide sequence ID" value="NZ_CP136920.1"/>
</dbReference>
<protein>
    <submittedName>
        <fullName evidence="1">Uncharacterized protein</fullName>
    </submittedName>
</protein>
<proteinExistence type="predicted"/>
<evidence type="ECO:0000313" key="1">
    <source>
        <dbReference type="EMBL" id="WOO43177.1"/>
    </source>
</evidence>
<evidence type="ECO:0000313" key="2">
    <source>
        <dbReference type="Proteomes" id="UP001304300"/>
    </source>
</evidence>
<accession>A0AAQ3LEF1</accession>
<dbReference type="EMBL" id="CP136920">
    <property type="protein sequence ID" value="WOO43177.1"/>
    <property type="molecule type" value="Genomic_DNA"/>
</dbReference>
<dbReference type="Proteomes" id="UP001304300">
    <property type="component" value="Chromosome"/>
</dbReference>
<reference evidence="1 2" key="1">
    <citation type="submission" date="2023-10" db="EMBL/GenBank/DDBJ databases">
        <title>Rubellicoccus peritrichatus gen. nov., sp. nov., isolated from an algae of coral reef tank.</title>
        <authorList>
            <person name="Luo J."/>
        </authorList>
    </citation>
    <scope>NUCLEOTIDE SEQUENCE [LARGE SCALE GENOMIC DNA]</scope>
    <source>
        <strain evidence="1 2">CR14</strain>
    </source>
</reference>
<name>A0AAQ3LEF1_9BACT</name>
<gene>
    <name evidence="1" type="ORF">RZN69_08730</name>
</gene>
<dbReference type="AlphaFoldDB" id="A0AAQ3LEF1"/>
<organism evidence="1 2">
    <name type="scientific">Rubellicoccus peritrichatus</name>
    <dbReference type="NCBI Taxonomy" id="3080537"/>
    <lineage>
        <taxon>Bacteria</taxon>
        <taxon>Pseudomonadati</taxon>
        <taxon>Verrucomicrobiota</taxon>
        <taxon>Opitutia</taxon>
        <taxon>Puniceicoccales</taxon>
        <taxon>Cerasicoccaceae</taxon>
        <taxon>Rubellicoccus</taxon>
    </lineage>
</organism>
<sequence length="319" mass="34191">MNSSIQAPCNRDVVLRMLLASILASPGCLTAASLVSSSFYSGSLNSLSLTELQSSVAPLISFSNVGVQELRSGYIAQRYDAAFVNIDVVGAGLAEVPETGSVQLEAHTINQDGTFYEVTDQANWTETSPAIANLSAGLLQADVVGLDTIAPVSVTWFGKTASRDLTVLNTIADNFSTAPYNFAGDGIPDDWQLQYYPAGSTNADPMALSIDGRRENYFYYFFDLDPTQLNTSGAAASVVVEHNNQRYLGLEINRRKDLPTSLSFAVRFGDDVPVANGVANGVLVYNTDNPDGTVTEVWRDATPISATRFGLVDVAFNNL</sequence>
<dbReference type="KEGG" id="puo:RZN69_08730"/>
<dbReference type="Gene3D" id="2.60.40.1080">
    <property type="match status" value="1"/>
</dbReference>